<evidence type="ECO:0000256" key="6">
    <source>
        <dbReference type="ARBA" id="ARBA00022741"/>
    </source>
</evidence>
<dbReference type="InterPro" id="IPR000719">
    <property type="entry name" value="Prot_kinase_dom"/>
</dbReference>
<dbReference type="PIRSF" id="PIRSF000641">
    <property type="entry name" value="SRK"/>
    <property type="match status" value="1"/>
</dbReference>
<dbReference type="PROSITE" id="PS50011">
    <property type="entry name" value="PROTEIN_KINASE_DOM"/>
    <property type="match status" value="1"/>
</dbReference>
<dbReference type="FunFam" id="1.10.510.10:FF:000621">
    <property type="entry name" value="Serine/threonine-protein kinase"/>
    <property type="match status" value="1"/>
</dbReference>
<dbReference type="SUPFAM" id="SSF56112">
    <property type="entry name" value="Protein kinase-like (PK-like)"/>
    <property type="match status" value="1"/>
</dbReference>
<dbReference type="InParanoid" id="A0A2P5EEL5"/>
<dbReference type="SMART" id="SM00220">
    <property type="entry name" value="S_TKc"/>
    <property type="match status" value="1"/>
</dbReference>
<evidence type="ECO:0000256" key="3">
    <source>
        <dbReference type="ARBA" id="ARBA00022679"/>
    </source>
</evidence>
<sequence length="878" mass="95604">MGNFFIFLFSCAFLPLLTFSGPISVHSISPNFTASNFQFIDNGGDFLVSLNGTFKATITNPKSEIHHHYYLSVVHVNSSTVVWSANRDKPMSQSSELSLTVDGLRIIDEPNHVIWSTPTFNSKVAALQLLETGNLVLVDDQNVRLWQSFDYPTNTIVVGQRLGVGKSLVSTRTGDDLSSGEYRLTVTDGDAVLQWKGITYWKLSRDIRAYKVSNSAVSFMEMNATGLFMLAGNGSTVAFNVELGSSIDFRIVKMGGDGRLSIGSFIRGNLVEEFSAPSQQCQLPLVCGRLGLCSSGGGGTGATGSVPGNCGCPPSFYSKVHPAGSDCVPTDESLSLPPPCKTNGATNSPVSYVKLGSGMDYFANGFMDPLKRGVSLSVCQDLCFQNCSCVAIFHELSSGSCYLIENELGSIMMSSSATQKDRLGYIKTLVAPSVGNDEKRGFPIAGLVVLPSSGLVLILAVVLVATLWLRRKRKFGATKVPKLERWNSSSSAEIEVISIPGLPVRFAYEELVAATENFKTQIGSGGFGTVYKGTLPDKTVVAVKKITSLGVRGKKEFFTEVSIIANIHHVNLVRLKGFCVHGSKRFLVFEFMNRGSLDRVLLGNGPVLEWQERFEIALGTARGLAYLHNGCDHKIIHCDVKPENILLHDNSQVKISDFGLSKLLSPEQSSLFTTMRGTRGYLAPEWLTSSSISDKADVYSYGMVLLEIVRGRKNSSLQTWSHIAQMDKSNGGGSSRSSSSTCSSSVERRVVYFPLLALEMHEQRRYLELADPSLEGRVSGEEVEKLIKIGLCCVQEDPTLRPSMVNVVGMLEGALPLAEPRVESLNFLRYYGQRFTESASQVEGCNHQNEFILWKSSGSSGSYNSLSHISSQQLSGPR</sequence>
<dbReference type="EC" id="2.7.11.1" evidence="13"/>
<dbReference type="SUPFAM" id="SSF51110">
    <property type="entry name" value="alpha-D-mannose-specific plant lectins"/>
    <property type="match status" value="1"/>
</dbReference>
<dbReference type="InterPro" id="IPR011009">
    <property type="entry name" value="Kinase-like_dom_sf"/>
</dbReference>
<comment type="caution">
    <text evidence="21">The sequence shown here is derived from an EMBL/GenBank/DDBJ whole genome shotgun (WGS) entry which is preliminary data.</text>
</comment>
<dbReference type="Proteomes" id="UP000237000">
    <property type="component" value="Unassembled WGS sequence"/>
</dbReference>
<dbReference type="CDD" id="cd00028">
    <property type="entry name" value="B_lectin"/>
    <property type="match status" value="1"/>
</dbReference>
<comment type="catalytic activity">
    <reaction evidence="13">
        <text>L-seryl-[protein] + ATP = O-phospho-L-seryl-[protein] + ADP + H(+)</text>
        <dbReference type="Rhea" id="RHEA:17989"/>
        <dbReference type="Rhea" id="RHEA-COMP:9863"/>
        <dbReference type="Rhea" id="RHEA-COMP:11604"/>
        <dbReference type="ChEBI" id="CHEBI:15378"/>
        <dbReference type="ChEBI" id="CHEBI:29999"/>
        <dbReference type="ChEBI" id="CHEBI:30616"/>
        <dbReference type="ChEBI" id="CHEBI:83421"/>
        <dbReference type="ChEBI" id="CHEBI:456216"/>
        <dbReference type="EC" id="2.7.11.1"/>
    </reaction>
</comment>
<keyword evidence="22" id="KW-1185">Reference proteome</keyword>
<evidence type="ECO:0000256" key="1">
    <source>
        <dbReference type="ARBA" id="ARBA00004167"/>
    </source>
</evidence>
<keyword evidence="4 16" id="KW-0812">Transmembrane</keyword>
<comment type="subcellular location">
    <subcellularLocation>
        <location evidence="1">Membrane</location>
        <topology evidence="1">Single-pass membrane protein</topology>
    </subcellularLocation>
</comment>
<dbReference type="SMART" id="SM00108">
    <property type="entry name" value="B_lectin"/>
    <property type="match status" value="1"/>
</dbReference>
<dbReference type="InterPro" id="IPR024171">
    <property type="entry name" value="SRK-like_kinase"/>
</dbReference>
<dbReference type="InterPro" id="IPR003609">
    <property type="entry name" value="Pan_app"/>
</dbReference>
<evidence type="ECO:0000256" key="13">
    <source>
        <dbReference type="PIRNR" id="PIRNR000641"/>
    </source>
</evidence>
<dbReference type="PROSITE" id="PS00107">
    <property type="entry name" value="PROTEIN_KINASE_ATP"/>
    <property type="match status" value="1"/>
</dbReference>
<feature type="region of interest" description="Disordered" evidence="15">
    <location>
        <begin position="859"/>
        <end position="878"/>
    </location>
</feature>
<feature type="binding site" evidence="14">
    <location>
        <position position="545"/>
    </location>
    <ligand>
        <name>ATP</name>
        <dbReference type="ChEBI" id="CHEBI:30616"/>
    </ligand>
</feature>
<reference evidence="22" key="1">
    <citation type="submission" date="2016-06" db="EMBL/GenBank/DDBJ databases">
        <title>Parallel loss of symbiosis genes in relatives of nitrogen-fixing non-legume Parasponia.</title>
        <authorList>
            <person name="Van Velzen R."/>
            <person name="Holmer R."/>
            <person name="Bu F."/>
            <person name="Rutten L."/>
            <person name="Van Zeijl A."/>
            <person name="Liu W."/>
            <person name="Santuari L."/>
            <person name="Cao Q."/>
            <person name="Sharma T."/>
            <person name="Shen D."/>
            <person name="Roswanjaya Y."/>
            <person name="Wardhani T."/>
            <person name="Kalhor M.S."/>
            <person name="Jansen J."/>
            <person name="Van den Hoogen J."/>
            <person name="Gungor B."/>
            <person name="Hartog M."/>
            <person name="Hontelez J."/>
            <person name="Verver J."/>
            <person name="Yang W.-C."/>
            <person name="Schijlen E."/>
            <person name="Repin R."/>
            <person name="Schilthuizen M."/>
            <person name="Schranz E."/>
            <person name="Heidstra R."/>
            <person name="Miyata K."/>
            <person name="Fedorova E."/>
            <person name="Kohlen W."/>
            <person name="Bisseling T."/>
            <person name="Smit S."/>
            <person name="Geurts R."/>
        </authorList>
    </citation>
    <scope>NUCLEOTIDE SEQUENCE [LARGE SCALE GENOMIC DNA]</scope>
    <source>
        <strain evidence="22">cv. RG33-2</strain>
    </source>
</reference>
<dbReference type="PROSITE" id="PS50948">
    <property type="entry name" value="PAN"/>
    <property type="match status" value="1"/>
</dbReference>
<keyword evidence="6 13" id="KW-0547">Nucleotide-binding</keyword>
<dbReference type="AlphaFoldDB" id="A0A2P5EEL5"/>
<evidence type="ECO:0000256" key="14">
    <source>
        <dbReference type="PROSITE-ProRule" id="PRU10141"/>
    </source>
</evidence>
<evidence type="ECO:0000313" key="22">
    <source>
        <dbReference type="Proteomes" id="UP000237000"/>
    </source>
</evidence>
<evidence type="ECO:0000256" key="15">
    <source>
        <dbReference type="SAM" id="MobiDB-lite"/>
    </source>
</evidence>
<evidence type="ECO:0000313" key="21">
    <source>
        <dbReference type="EMBL" id="PON83980.1"/>
    </source>
</evidence>
<dbReference type="PANTHER" id="PTHR47974:SF27">
    <property type="entry name" value="RECEPTOR-LIKE SERINE_THREONINE-PROTEIN KINASE"/>
    <property type="match status" value="1"/>
</dbReference>
<keyword evidence="8 13" id="KW-0067">ATP-binding</keyword>
<dbReference type="FunFam" id="3.30.200.20:FF:000178">
    <property type="entry name" value="serine/threonine-protein kinase PBS1-like"/>
    <property type="match status" value="1"/>
</dbReference>
<dbReference type="GO" id="GO:0016020">
    <property type="term" value="C:membrane"/>
    <property type="evidence" value="ECO:0007669"/>
    <property type="project" value="UniProtKB-SubCell"/>
</dbReference>
<keyword evidence="3 13" id="KW-0808">Transferase</keyword>
<keyword evidence="9 16" id="KW-1133">Transmembrane helix</keyword>
<evidence type="ECO:0000256" key="12">
    <source>
        <dbReference type="ARBA" id="ARBA00023180"/>
    </source>
</evidence>
<feature type="domain" description="Protein kinase" evidence="18">
    <location>
        <begin position="516"/>
        <end position="815"/>
    </location>
</feature>
<evidence type="ECO:0000256" key="8">
    <source>
        <dbReference type="ARBA" id="ARBA00022840"/>
    </source>
</evidence>
<evidence type="ECO:0000256" key="2">
    <source>
        <dbReference type="ARBA" id="ARBA00022527"/>
    </source>
</evidence>
<keyword evidence="10 16" id="KW-0472">Membrane</keyword>
<dbReference type="STRING" id="63057.A0A2P5EEL5"/>
<dbReference type="Gene3D" id="1.10.510.10">
    <property type="entry name" value="Transferase(Phosphotransferase) domain 1"/>
    <property type="match status" value="1"/>
</dbReference>
<dbReference type="PROSITE" id="PS00108">
    <property type="entry name" value="PROTEIN_KINASE_ST"/>
    <property type="match status" value="1"/>
</dbReference>
<proteinExistence type="inferred from homology"/>
<evidence type="ECO:0000256" key="16">
    <source>
        <dbReference type="SAM" id="Phobius"/>
    </source>
</evidence>
<dbReference type="PANTHER" id="PTHR47974">
    <property type="entry name" value="OS07G0415500 PROTEIN"/>
    <property type="match status" value="1"/>
</dbReference>
<dbReference type="Pfam" id="PF01453">
    <property type="entry name" value="B_lectin"/>
    <property type="match status" value="1"/>
</dbReference>
<organism evidence="21 22">
    <name type="scientific">Trema orientale</name>
    <name type="common">Charcoal tree</name>
    <name type="synonym">Celtis orientalis</name>
    <dbReference type="NCBI Taxonomy" id="63057"/>
    <lineage>
        <taxon>Eukaryota</taxon>
        <taxon>Viridiplantae</taxon>
        <taxon>Streptophyta</taxon>
        <taxon>Embryophyta</taxon>
        <taxon>Tracheophyta</taxon>
        <taxon>Spermatophyta</taxon>
        <taxon>Magnoliopsida</taxon>
        <taxon>eudicotyledons</taxon>
        <taxon>Gunneridae</taxon>
        <taxon>Pentapetalae</taxon>
        <taxon>rosids</taxon>
        <taxon>fabids</taxon>
        <taxon>Rosales</taxon>
        <taxon>Cannabaceae</taxon>
        <taxon>Trema</taxon>
    </lineage>
</organism>
<feature type="domain" description="Bulb-type lectin" evidence="19">
    <location>
        <begin position="31"/>
        <end position="150"/>
    </location>
</feature>
<feature type="chain" id="PRO_5015103540" description="Receptor-like serine/threonine-protein kinase" evidence="17">
    <location>
        <begin position="21"/>
        <end position="878"/>
    </location>
</feature>
<dbReference type="GO" id="GO:0005524">
    <property type="term" value="F:ATP binding"/>
    <property type="evidence" value="ECO:0007669"/>
    <property type="project" value="UniProtKB-UniRule"/>
</dbReference>
<keyword evidence="7 13" id="KW-0418">Kinase</keyword>
<dbReference type="Pfam" id="PF00069">
    <property type="entry name" value="Pkinase"/>
    <property type="match status" value="1"/>
</dbReference>
<accession>A0A2P5EEL5</accession>
<evidence type="ECO:0000259" key="18">
    <source>
        <dbReference type="PROSITE" id="PS50011"/>
    </source>
</evidence>
<dbReference type="Gene3D" id="2.90.10.10">
    <property type="entry name" value="Bulb-type lectin domain"/>
    <property type="match status" value="1"/>
</dbReference>
<dbReference type="OrthoDB" id="1530339at2759"/>
<evidence type="ECO:0000256" key="11">
    <source>
        <dbReference type="ARBA" id="ARBA00023157"/>
    </source>
</evidence>
<comment type="similarity">
    <text evidence="13">Belongs to the protein kinase superfamily. Ser/Thr protein kinase family.</text>
</comment>
<dbReference type="InterPro" id="IPR008271">
    <property type="entry name" value="Ser/Thr_kinase_AS"/>
</dbReference>
<comment type="catalytic activity">
    <reaction evidence="13">
        <text>L-threonyl-[protein] + ATP = O-phospho-L-threonyl-[protein] + ADP + H(+)</text>
        <dbReference type="Rhea" id="RHEA:46608"/>
        <dbReference type="Rhea" id="RHEA-COMP:11060"/>
        <dbReference type="Rhea" id="RHEA-COMP:11605"/>
        <dbReference type="ChEBI" id="CHEBI:15378"/>
        <dbReference type="ChEBI" id="CHEBI:30013"/>
        <dbReference type="ChEBI" id="CHEBI:30616"/>
        <dbReference type="ChEBI" id="CHEBI:61977"/>
        <dbReference type="ChEBI" id="CHEBI:456216"/>
        <dbReference type="EC" id="2.7.11.1"/>
    </reaction>
</comment>
<dbReference type="GO" id="GO:0004674">
    <property type="term" value="F:protein serine/threonine kinase activity"/>
    <property type="evidence" value="ECO:0007669"/>
    <property type="project" value="UniProtKB-KW"/>
</dbReference>
<feature type="transmembrane region" description="Helical" evidence="16">
    <location>
        <begin position="442"/>
        <end position="469"/>
    </location>
</feature>
<evidence type="ECO:0000256" key="4">
    <source>
        <dbReference type="ARBA" id="ARBA00022692"/>
    </source>
</evidence>
<protein>
    <recommendedName>
        <fullName evidence="13">Receptor-like serine/threonine-protein kinase</fullName>
        <ecNumber evidence="13">2.7.11.1</ecNumber>
    </recommendedName>
</protein>
<dbReference type="Gene3D" id="3.30.200.20">
    <property type="entry name" value="Phosphorylase Kinase, domain 1"/>
    <property type="match status" value="1"/>
</dbReference>
<feature type="compositionally biased region" description="Low complexity" evidence="15">
    <location>
        <begin position="859"/>
        <end position="871"/>
    </location>
</feature>
<keyword evidence="21" id="KW-0675">Receptor</keyword>
<evidence type="ECO:0000256" key="5">
    <source>
        <dbReference type="ARBA" id="ARBA00022729"/>
    </source>
</evidence>
<evidence type="ECO:0000256" key="7">
    <source>
        <dbReference type="ARBA" id="ARBA00022777"/>
    </source>
</evidence>
<feature type="domain" description="Apple" evidence="20">
    <location>
        <begin position="340"/>
        <end position="430"/>
    </location>
</feature>
<evidence type="ECO:0000259" key="19">
    <source>
        <dbReference type="PROSITE" id="PS50927"/>
    </source>
</evidence>
<dbReference type="InterPro" id="IPR017441">
    <property type="entry name" value="Protein_kinase_ATP_BS"/>
</dbReference>
<keyword evidence="11" id="KW-1015">Disulfide bond</keyword>
<dbReference type="GO" id="GO:0106310">
    <property type="term" value="F:protein serine kinase activity"/>
    <property type="evidence" value="ECO:0007669"/>
    <property type="project" value="RHEA"/>
</dbReference>
<dbReference type="EMBL" id="JXTC01000170">
    <property type="protein sequence ID" value="PON83980.1"/>
    <property type="molecule type" value="Genomic_DNA"/>
</dbReference>
<evidence type="ECO:0000256" key="9">
    <source>
        <dbReference type="ARBA" id="ARBA00022989"/>
    </source>
</evidence>
<evidence type="ECO:0000259" key="20">
    <source>
        <dbReference type="PROSITE" id="PS50948"/>
    </source>
</evidence>
<evidence type="ECO:0000256" key="10">
    <source>
        <dbReference type="ARBA" id="ARBA00023136"/>
    </source>
</evidence>
<dbReference type="InterPro" id="IPR001480">
    <property type="entry name" value="Bulb-type_lectin_dom"/>
</dbReference>
<keyword evidence="12" id="KW-0325">Glycoprotein</keyword>
<name>A0A2P5EEL5_TREOI</name>
<dbReference type="InterPro" id="IPR036426">
    <property type="entry name" value="Bulb-type_lectin_dom_sf"/>
</dbReference>
<feature type="signal peptide" evidence="17">
    <location>
        <begin position="1"/>
        <end position="20"/>
    </location>
</feature>
<gene>
    <name evidence="21" type="ORF">TorRG33x02_202740</name>
</gene>
<keyword evidence="5 17" id="KW-0732">Signal</keyword>
<dbReference type="PROSITE" id="PS50927">
    <property type="entry name" value="BULB_LECTIN"/>
    <property type="match status" value="1"/>
</dbReference>
<evidence type="ECO:0000256" key="17">
    <source>
        <dbReference type="SAM" id="SignalP"/>
    </source>
</evidence>
<keyword evidence="2 13" id="KW-0723">Serine/threonine-protein kinase</keyword>